<dbReference type="SUPFAM" id="SSF53067">
    <property type="entry name" value="Actin-like ATPase domain"/>
    <property type="match status" value="2"/>
</dbReference>
<protein>
    <recommendedName>
        <fullName evidence="3 9">Chaperone protein DnaK</fullName>
    </recommendedName>
    <alternativeName>
        <fullName evidence="9">HSP70</fullName>
    </alternativeName>
    <alternativeName>
        <fullName evidence="9">Heat shock 70 kDa protein</fullName>
    </alternativeName>
    <alternativeName>
        <fullName evidence="9">Heat shock protein 70</fullName>
    </alternativeName>
</protein>
<keyword evidence="11" id="KW-0175">Coiled coil</keyword>
<evidence type="ECO:0000256" key="9">
    <source>
        <dbReference type="HAMAP-Rule" id="MF_00332"/>
    </source>
</evidence>
<comment type="induction">
    <text evidence="9">By stress conditions e.g. heat shock.</text>
</comment>
<evidence type="ECO:0000256" key="1">
    <source>
        <dbReference type="ARBA" id="ARBA00002290"/>
    </source>
</evidence>
<feature type="modified residue" description="Phosphothreonine; by autocatalysis" evidence="9">
    <location>
        <position position="173"/>
    </location>
</feature>
<evidence type="ECO:0000256" key="11">
    <source>
        <dbReference type="SAM" id="Coils"/>
    </source>
</evidence>
<evidence type="ECO:0000256" key="8">
    <source>
        <dbReference type="ARBA" id="ARBA00023186"/>
    </source>
</evidence>
<evidence type="ECO:0000256" key="10">
    <source>
        <dbReference type="RuleBase" id="RU003322"/>
    </source>
</evidence>
<dbReference type="PROSITE" id="PS01036">
    <property type="entry name" value="HSP70_3"/>
    <property type="match status" value="1"/>
</dbReference>
<keyword evidence="6 9" id="KW-0067">ATP-binding</keyword>
<name>A0A2N0Z4T5_9BACI</name>
<dbReference type="InterPro" id="IPR043129">
    <property type="entry name" value="ATPase_NBD"/>
</dbReference>
<keyword evidence="4 9" id="KW-0597">Phosphoprotein</keyword>
<evidence type="ECO:0000256" key="5">
    <source>
        <dbReference type="ARBA" id="ARBA00022741"/>
    </source>
</evidence>
<dbReference type="PANTHER" id="PTHR19375">
    <property type="entry name" value="HEAT SHOCK PROTEIN 70KDA"/>
    <property type="match status" value="1"/>
</dbReference>
<reference evidence="13 14" key="1">
    <citation type="journal article" date="2003" name="Int. J. Syst. Evol. Microbiol.">
        <title>Bacillus nealsonii sp. nov., isolated from a spacecraft-assembly facility, whose spores are gamma-radiation resistant.</title>
        <authorList>
            <person name="Venkateswaran K."/>
            <person name="Kempf M."/>
            <person name="Chen F."/>
            <person name="Satomi M."/>
            <person name="Nicholson W."/>
            <person name="Kern R."/>
        </authorList>
    </citation>
    <scope>NUCLEOTIDE SEQUENCE [LARGE SCALE GENOMIC DNA]</scope>
    <source>
        <strain evidence="13 14">FO-92</strain>
    </source>
</reference>
<dbReference type="RefSeq" id="WP_101176446.1">
    <property type="nucleotide sequence ID" value="NZ_PISE01000013.1"/>
</dbReference>
<evidence type="ECO:0000256" key="12">
    <source>
        <dbReference type="SAM" id="MobiDB-lite"/>
    </source>
</evidence>
<dbReference type="InterPro" id="IPR013126">
    <property type="entry name" value="Hsp_70_fam"/>
</dbReference>
<dbReference type="CDD" id="cd10234">
    <property type="entry name" value="ASKHA_NBD_HSP70_DnaK-like"/>
    <property type="match status" value="1"/>
</dbReference>
<evidence type="ECO:0000256" key="4">
    <source>
        <dbReference type="ARBA" id="ARBA00022553"/>
    </source>
</evidence>
<dbReference type="NCBIfam" id="TIGR02350">
    <property type="entry name" value="prok_dnaK"/>
    <property type="match status" value="1"/>
</dbReference>
<feature type="compositionally biased region" description="Acidic residues" evidence="12">
    <location>
        <begin position="597"/>
        <end position="609"/>
    </location>
</feature>
<dbReference type="SUPFAM" id="SSF100934">
    <property type="entry name" value="Heat shock protein 70kD (HSP70), C-terminal subdomain"/>
    <property type="match status" value="1"/>
</dbReference>
<comment type="function">
    <text evidence="1 9">Acts as a chaperone.</text>
</comment>
<dbReference type="Gene3D" id="3.90.640.10">
    <property type="entry name" value="Actin, Chain A, domain 4"/>
    <property type="match status" value="1"/>
</dbReference>
<comment type="similarity">
    <text evidence="2 9 10">Belongs to the heat shock protein 70 family.</text>
</comment>
<dbReference type="AlphaFoldDB" id="A0A2N0Z4T5"/>
<dbReference type="PROSITE" id="PS00329">
    <property type="entry name" value="HSP70_2"/>
    <property type="match status" value="1"/>
</dbReference>
<dbReference type="PROSITE" id="PS00297">
    <property type="entry name" value="HSP70_1"/>
    <property type="match status" value="1"/>
</dbReference>
<evidence type="ECO:0000256" key="3">
    <source>
        <dbReference type="ARBA" id="ARBA00014415"/>
    </source>
</evidence>
<keyword evidence="14" id="KW-1185">Reference proteome</keyword>
<dbReference type="HAMAP" id="MF_00332">
    <property type="entry name" value="DnaK"/>
    <property type="match status" value="1"/>
</dbReference>
<dbReference type="Gene3D" id="3.30.420.40">
    <property type="match status" value="2"/>
</dbReference>
<feature type="compositionally biased region" description="Low complexity" evidence="12">
    <location>
        <begin position="578"/>
        <end position="589"/>
    </location>
</feature>
<feature type="coiled-coil region" evidence="11">
    <location>
        <begin position="222"/>
        <end position="249"/>
    </location>
</feature>
<accession>A0A2N0Z4T5</accession>
<dbReference type="SUPFAM" id="SSF100920">
    <property type="entry name" value="Heat shock protein 70kD (HSP70), peptide-binding domain"/>
    <property type="match status" value="1"/>
</dbReference>
<dbReference type="OrthoDB" id="9766019at2"/>
<dbReference type="InterPro" id="IPR018181">
    <property type="entry name" value="Heat_shock_70_CS"/>
</dbReference>
<dbReference type="GO" id="GO:0051082">
    <property type="term" value="F:unfolded protein binding"/>
    <property type="evidence" value="ECO:0007669"/>
    <property type="project" value="InterPro"/>
</dbReference>
<dbReference type="InterPro" id="IPR012725">
    <property type="entry name" value="Chaperone_DnaK"/>
</dbReference>
<keyword evidence="7 9" id="KW-0346">Stress response</keyword>
<dbReference type="NCBIfam" id="NF001413">
    <property type="entry name" value="PRK00290.1"/>
    <property type="match status" value="1"/>
</dbReference>
<dbReference type="Gene3D" id="1.20.1270.10">
    <property type="match status" value="1"/>
</dbReference>
<keyword evidence="8 9" id="KW-0143">Chaperone</keyword>
<evidence type="ECO:0000256" key="6">
    <source>
        <dbReference type="ARBA" id="ARBA00022840"/>
    </source>
</evidence>
<dbReference type="PRINTS" id="PR00301">
    <property type="entry name" value="HEATSHOCK70"/>
</dbReference>
<dbReference type="Pfam" id="PF00012">
    <property type="entry name" value="HSP70"/>
    <property type="match status" value="1"/>
</dbReference>
<evidence type="ECO:0000313" key="13">
    <source>
        <dbReference type="EMBL" id="PKG24508.1"/>
    </source>
</evidence>
<dbReference type="FunFam" id="3.30.420.40:FF:000071">
    <property type="entry name" value="Molecular chaperone DnaK"/>
    <property type="match status" value="1"/>
</dbReference>
<dbReference type="FunFam" id="2.60.34.10:FF:000014">
    <property type="entry name" value="Chaperone protein DnaK HSP70"/>
    <property type="match status" value="1"/>
</dbReference>
<sequence>MSKIIGIDLGTTNSCVAVLEGGEPKVIPNPEGNRTAPSVVAFKNGERQVGEVAKRQSITNPNTIMSIKRHMGTDYKVEVEGKNYSPQEISAIILQYLKGYAEEYLGEKVTKAVITVPAYFNDAERQATKDAGKIAGLEVERIINEPTAAALAYGLDKTDEDQTILVYDLGGGTFDVSILELGDGVFEVKSTAGDNRLGGDDFDQVIIDYLVDQFKKENGIDLSKDKMALQRLKDAAEKAKKDLSGVASTQISLPFITAGEAGPLHLEVTLSRAKFEEISADLVERTMGPTRQALKDAGLSTSEIDKVILVGGSTRIPAVQEAIKKEIGKEPHRGVNPDEVVAMGAAIQGGVITGDVKDVVLLDVTPLSLGIETMGGVFTKLIDRNTTIPTSKSQVFSTAADSQTAVDIHVLQGERPMAADNKTLGRFQLADIPPAPRGIPQIEVSFDIDKNGIVNVRAKDLGTNKEQTITIKSSTGLSDEDIDKMVREAEENAEADKLRKEEVELRNEADQLVFTTEKTLKDLEGKVDESEVAKANEAKDALKAAIEKNELEEIRTAKDALQEIVQNLSMKLYEEAAKQAQAAQGAEGQSTGKDDNVVDAEFEEVKDDK</sequence>
<dbReference type="GO" id="GO:0140662">
    <property type="term" value="F:ATP-dependent protein folding chaperone"/>
    <property type="evidence" value="ECO:0007669"/>
    <property type="project" value="InterPro"/>
</dbReference>
<dbReference type="FunFam" id="3.90.640.10:FF:000003">
    <property type="entry name" value="Molecular chaperone DnaK"/>
    <property type="match status" value="1"/>
</dbReference>
<evidence type="ECO:0000256" key="7">
    <source>
        <dbReference type="ARBA" id="ARBA00023016"/>
    </source>
</evidence>
<dbReference type="FunFam" id="1.20.1270.10:FF:000004">
    <property type="entry name" value="Molecular chaperone DnaK"/>
    <property type="match status" value="1"/>
</dbReference>
<comment type="caution">
    <text evidence="13">The sequence shown here is derived from an EMBL/GenBank/DDBJ whole genome shotgun (WGS) entry which is preliminary data.</text>
</comment>
<proteinExistence type="evidence at transcript level"/>
<dbReference type="GO" id="GO:0005524">
    <property type="term" value="F:ATP binding"/>
    <property type="evidence" value="ECO:0007669"/>
    <property type="project" value="UniProtKB-UniRule"/>
</dbReference>
<feature type="coiled-coil region" evidence="11">
    <location>
        <begin position="486"/>
        <end position="571"/>
    </location>
</feature>
<evidence type="ECO:0000313" key="14">
    <source>
        <dbReference type="Proteomes" id="UP000233375"/>
    </source>
</evidence>
<keyword evidence="5 9" id="KW-0547">Nucleotide-binding</keyword>
<dbReference type="InterPro" id="IPR029048">
    <property type="entry name" value="HSP70_C_sf"/>
</dbReference>
<dbReference type="Gene3D" id="2.60.34.10">
    <property type="entry name" value="Substrate Binding Domain Of DNAk, Chain A, domain 1"/>
    <property type="match status" value="1"/>
</dbReference>
<organism evidence="13 14">
    <name type="scientific">Niallia nealsonii</name>
    <dbReference type="NCBI Taxonomy" id="115979"/>
    <lineage>
        <taxon>Bacteria</taxon>
        <taxon>Bacillati</taxon>
        <taxon>Bacillota</taxon>
        <taxon>Bacilli</taxon>
        <taxon>Bacillales</taxon>
        <taxon>Bacillaceae</taxon>
        <taxon>Niallia</taxon>
    </lineage>
</organism>
<feature type="region of interest" description="Disordered" evidence="12">
    <location>
        <begin position="576"/>
        <end position="609"/>
    </location>
</feature>
<dbReference type="Proteomes" id="UP000233375">
    <property type="component" value="Unassembled WGS sequence"/>
</dbReference>
<dbReference type="EMBL" id="PISE01000013">
    <property type="protein sequence ID" value="PKG24508.1"/>
    <property type="molecule type" value="Genomic_DNA"/>
</dbReference>
<dbReference type="InterPro" id="IPR029047">
    <property type="entry name" value="HSP70_peptide-bd_sf"/>
</dbReference>
<gene>
    <name evidence="9" type="primary">dnaK</name>
    <name evidence="13" type="ORF">CWS01_06815</name>
</gene>
<evidence type="ECO:0000256" key="2">
    <source>
        <dbReference type="ARBA" id="ARBA00007381"/>
    </source>
</evidence>